<evidence type="ECO:0000313" key="2">
    <source>
        <dbReference type="EMBL" id="QJA64868.1"/>
    </source>
</evidence>
<gene>
    <name evidence="3" type="ORF">MM415A00666_0010</name>
    <name evidence="2" type="ORF">MM415B00458_0019</name>
    <name evidence="1" type="ORF">TM448A01515_0010</name>
</gene>
<protein>
    <submittedName>
        <fullName evidence="1">Uncharacterized protein</fullName>
    </submittedName>
</protein>
<evidence type="ECO:0000313" key="1">
    <source>
        <dbReference type="EMBL" id="QJA49849.1"/>
    </source>
</evidence>
<dbReference type="AlphaFoldDB" id="A0A6H1ZQT9"/>
<sequence length="90" mass="10624">MSTEWPGIDTIKGLVGEPPTEIKVPYKLLEKQQLLLFEWNPLFIAIIPYCFKCKEPLVWHHNPTDGVMFHCPKCNRRWIKGEGWEKTDEK</sequence>
<dbReference type="EMBL" id="MT142433">
    <property type="protein sequence ID" value="QJA80728.1"/>
    <property type="molecule type" value="Genomic_DNA"/>
</dbReference>
<dbReference type="EMBL" id="MT144158">
    <property type="protein sequence ID" value="QJA49849.1"/>
    <property type="molecule type" value="Genomic_DNA"/>
</dbReference>
<evidence type="ECO:0000313" key="3">
    <source>
        <dbReference type="EMBL" id="QJA80728.1"/>
    </source>
</evidence>
<reference evidence="1" key="1">
    <citation type="submission" date="2020-03" db="EMBL/GenBank/DDBJ databases">
        <title>The deep terrestrial virosphere.</title>
        <authorList>
            <person name="Holmfeldt K."/>
            <person name="Nilsson E."/>
            <person name="Simone D."/>
            <person name="Lopez-Fernandez M."/>
            <person name="Wu X."/>
            <person name="de Brujin I."/>
            <person name="Lundin D."/>
            <person name="Andersson A."/>
            <person name="Bertilsson S."/>
            <person name="Dopson M."/>
        </authorList>
    </citation>
    <scope>NUCLEOTIDE SEQUENCE</scope>
    <source>
        <strain evidence="3">MM415A00666</strain>
        <strain evidence="2">MM415B00458</strain>
        <strain evidence="1">TM448A01515</strain>
    </source>
</reference>
<proteinExistence type="predicted"/>
<accession>A0A6H1ZQT9</accession>
<name>A0A6H1ZQT9_9ZZZZ</name>
<organism evidence="1">
    <name type="scientific">viral metagenome</name>
    <dbReference type="NCBI Taxonomy" id="1070528"/>
    <lineage>
        <taxon>unclassified sequences</taxon>
        <taxon>metagenomes</taxon>
        <taxon>organismal metagenomes</taxon>
    </lineage>
</organism>
<dbReference type="EMBL" id="MT141528">
    <property type="protein sequence ID" value="QJA64868.1"/>
    <property type="molecule type" value="Genomic_DNA"/>
</dbReference>